<dbReference type="AlphaFoldDB" id="A0A852V0T9"/>
<dbReference type="Pfam" id="PF13649">
    <property type="entry name" value="Methyltransf_25"/>
    <property type="match status" value="1"/>
</dbReference>
<name>A0A852V0T9_9ACTN</name>
<gene>
    <name evidence="4" type="ORF">HDA43_003162</name>
</gene>
<accession>A0A852V0T9</accession>
<proteinExistence type="predicted"/>
<dbReference type="SUPFAM" id="SSF53335">
    <property type="entry name" value="S-adenosyl-L-methionine-dependent methyltransferases"/>
    <property type="match status" value="1"/>
</dbReference>
<dbReference type="Gene3D" id="3.40.50.150">
    <property type="entry name" value="Vaccinia Virus protein VP39"/>
    <property type="match status" value="1"/>
</dbReference>
<protein>
    <submittedName>
        <fullName evidence="4">SAM-dependent methyltransferase</fullName>
    </submittedName>
</protein>
<dbReference type="PANTHER" id="PTHR43861:SF1">
    <property type="entry name" value="TRANS-ACONITATE 2-METHYLTRANSFERASE"/>
    <property type="match status" value="1"/>
</dbReference>
<dbReference type="EMBL" id="JACCCO010000001">
    <property type="protein sequence ID" value="NYF41003.1"/>
    <property type="molecule type" value="Genomic_DNA"/>
</dbReference>
<dbReference type="InterPro" id="IPR029063">
    <property type="entry name" value="SAM-dependent_MTases_sf"/>
</dbReference>
<dbReference type="RefSeq" id="WP_179821397.1">
    <property type="nucleotide sequence ID" value="NZ_JACCCO010000001.1"/>
</dbReference>
<dbReference type="CDD" id="cd02440">
    <property type="entry name" value="AdoMet_MTases"/>
    <property type="match status" value="1"/>
</dbReference>
<dbReference type="GO" id="GO:0032259">
    <property type="term" value="P:methylation"/>
    <property type="evidence" value="ECO:0007669"/>
    <property type="project" value="UniProtKB-KW"/>
</dbReference>
<dbReference type="GO" id="GO:0008168">
    <property type="term" value="F:methyltransferase activity"/>
    <property type="evidence" value="ECO:0007669"/>
    <property type="project" value="UniProtKB-KW"/>
</dbReference>
<evidence type="ECO:0000259" key="3">
    <source>
        <dbReference type="Pfam" id="PF13649"/>
    </source>
</evidence>
<organism evidence="4 5">
    <name type="scientific">Streptosporangium sandarakinum</name>
    <dbReference type="NCBI Taxonomy" id="1260955"/>
    <lineage>
        <taxon>Bacteria</taxon>
        <taxon>Bacillati</taxon>
        <taxon>Actinomycetota</taxon>
        <taxon>Actinomycetes</taxon>
        <taxon>Streptosporangiales</taxon>
        <taxon>Streptosporangiaceae</taxon>
        <taxon>Streptosporangium</taxon>
    </lineage>
</organism>
<evidence type="ECO:0000256" key="2">
    <source>
        <dbReference type="ARBA" id="ARBA00022679"/>
    </source>
</evidence>
<sequence length="218" mass="23411">MIEPDFLSTTRTAYDAVADTYAELISPKFASTPLVRAMITPFAELVRATGGRVADLGCGPGHVTAHLSALGLDVFGVDLSAEMVALARRTHPELRFEEGSMFALDLPDEALGGVLANYSIIHTPPERVPEMLAEFSRVLAPGGHLLVAFQAHEDPSAAPEAFDHAVALAYRWSPDHVSRLLREAGVAEVARMVISPDEDEKRGFPQAFVLARKPAALG</sequence>
<comment type="caution">
    <text evidence="4">The sequence shown here is derived from an EMBL/GenBank/DDBJ whole genome shotgun (WGS) entry which is preliminary data.</text>
</comment>
<dbReference type="Proteomes" id="UP000576393">
    <property type="component" value="Unassembled WGS sequence"/>
</dbReference>
<keyword evidence="1 4" id="KW-0489">Methyltransferase</keyword>
<evidence type="ECO:0000256" key="1">
    <source>
        <dbReference type="ARBA" id="ARBA00022603"/>
    </source>
</evidence>
<dbReference type="PANTHER" id="PTHR43861">
    <property type="entry name" value="TRANS-ACONITATE 2-METHYLTRANSFERASE-RELATED"/>
    <property type="match status" value="1"/>
</dbReference>
<keyword evidence="2 4" id="KW-0808">Transferase</keyword>
<keyword evidence="5" id="KW-1185">Reference proteome</keyword>
<feature type="domain" description="Methyltransferase" evidence="3">
    <location>
        <begin position="53"/>
        <end position="143"/>
    </location>
</feature>
<evidence type="ECO:0000313" key="5">
    <source>
        <dbReference type="Proteomes" id="UP000576393"/>
    </source>
</evidence>
<dbReference type="InterPro" id="IPR041698">
    <property type="entry name" value="Methyltransf_25"/>
</dbReference>
<evidence type="ECO:0000313" key="4">
    <source>
        <dbReference type="EMBL" id="NYF41003.1"/>
    </source>
</evidence>
<reference evidence="4 5" key="1">
    <citation type="submission" date="2020-07" db="EMBL/GenBank/DDBJ databases">
        <title>Sequencing the genomes of 1000 actinobacteria strains.</title>
        <authorList>
            <person name="Klenk H.-P."/>
        </authorList>
    </citation>
    <scope>NUCLEOTIDE SEQUENCE [LARGE SCALE GENOMIC DNA]</scope>
    <source>
        <strain evidence="4 5">DSM 45763</strain>
    </source>
</reference>